<evidence type="ECO:0000256" key="4">
    <source>
        <dbReference type="ARBA" id="ARBA00016202"/>
    </source>
</evidence>
<dbReference type="InterPro" id="IPR029046">
    <property type="entry name" value="LolA/LolB/LppX"/>
</dbReference>
<dbReference type="CDD" id="cd16326">
    <property type="entry name" value="LolB"/>
    <property type="match status" value="1"/>
</dbReference>
<keyword evidence="7 13" id="KW-0653">Protein transport</keyword>
<accession>A0ABX7QXQ7</accession>
<comment type="function">
    <text evidence="13">Plays a critical role in the incorporation of lipoproteins in the outer membrane after they are released by the LolA protein.</text>
</comment>
<keyword evidence="8 13" id="KW-0472">Membrane</keyword>
<evidence type="ECO:0000313" key="14">
    <source>
        <dbReference type="EMBL" id="QSX35408.1"/>
    </source>
</evidence>
<dbReference type="Gene3D" id="2.50.20.10">
    <property type="entry name" value="Lipoprotein localisation LolA/LolB/LppX"/>
    <property type="match status" value="1"/>
</dbReference>
<comment type="subcellular location">
    <subcellularLocation>
        <location evidence="1 13">Cell outer membrane</location>
        <topology evidence="1 13">Lipid-anchor</topology>
    </subcellularLocation>
</comment>
<evidence type="ECO:0000256" key="1">
    <source>
        <dbReference type="ARBA" id="ARBA00004459"/>
    </source>
</evidence>
<dbReference type="PROSITE" id="PS51257">
    <property type="entry name" value="PROKAR_LIPOPROTEIN"/>
    <property type="match status" value="1"/>
</dbReference>
<evidence type="ECO:0000256" key="5">
    <source>
        <dbReference type="ARBA" id="ARBA00022448"/>
    </source>
</evidence>
<dbReference type="Proteomes" id="UP000662770">
    <property type="component" value="Chromosome"/>
</dbReference>
<keyword evidence="9 13" id="KW-0564">Palmitate</keyword>
<evidence type="ECO:0000256" key="3">
    <source>
        <dbReference type="ARBA" id="ARBA00011245"/>
    </source>
</evidence>
<reference evidence="14 15" key="1">
    <citation type="submission" date="2021-03" db="EMBL/GenBank/DDBJ databases">
        <title>Novel species identification of genus Shewanella.</title>
        <authorList>
            <person name="Liu G."/>
            <person name="Zhang Q."/>
        </authorList>
    </citation>
    <scope>NUCLEOTIDE SEQUENCE [LARGE SCALE GENOMIC DNA]</scope>
    <source>
        <strain evidence="14 15">FJAT-51800</strain>
    </source>
</reference>
<evidence type="ECO:0000313" key="15">
    <source>
        <dbReference type="Proteomes" id="UP000662770"/>
    </source>
</evidence>
<evidence type="ECO:0000256" key="8">
    <source>
        <dbReference type="ARBA" id="ARBA00023136"/>
    </source>
</evidence>
<protein>
    <recommendedName>
        <fullName evidence="4 13">Outer-membrane lipoprotein LolB</fullName>
    </recommendedName>
</protein>
<evidence type="ECO:0000256" key="9">
    <source>
        <dbReference type="ARBA" id="ARBA00023139"/>
    </source>
</evidence>
<dbReference type="HAMAP" id="MF_00233">
    <property type="entry name" value="LolB"/>
    <property type="match status" value="1"/>
</dbReference>
<dbReference type="Pfam" id="PF03550">
    <property type="entry name" value="LolB"/>
    <property type="match status" value="1"/>
</dbReference>
<comment type="similarity">
    <text evidence="2 13">Belongs to the LolB family.</text>
</comment>
<name>A0ABX7QXQ7_9GAMM</name>
<gene>
    <name evidence="13 14" type="primary">lolB</name>
    <name evidence="14" type="ORF">JYB87_05090</name>
</gene>
<dbReference type="NCBIfam" id="TIGR00548">
    <property type="entry name" value="lolB"/>
    <property type="match status" value="1"/>
</dbReference>
<evidence type="ECO:0000256" key="7">
    <source>
        <dbReference type="ARBA" id="ARBA00022927"/>
    </source>
</evidence>
<keyword evidence="15" id="KW-1185">Reference proteome</keyword>
<keyword evidence="10 13" id="KW-0143">Chaperone</keyword>
<keyword evidence="11 13" id="KW-0998">Cell outer membrane</keyword>
<dbReference type="InterPro" id="IPR004565">
    <property type="entry name" value="OM_lipoprot_LolB"/>
</dbReference>
<evidence type="ECO:0000256" key="6">
    <source>
        <dbReference type="ARBA" id="ARBA00022729"/>
    </source>
</evidence>
<comment type="subunit">
    <text evidence="3 13">Monomer.</text>
</comment>
<keyword evidence="6 13" id="KW-0732">Signal</keyword>
<dbReference type="EMBL" id="CP071503">
    <property type="protein sequence ID" value="QSX35408.1"/>
    <property type="molecule type" value="Genomic_DNA"/>
</dbReference>
<evidence type="ECO:0000256" key="10">
    <source>
        <dbReference type="ARBA" id="ARBA00023186"/>
    </source>
</evidence>
<keyword evidence="12 13" id="KW-0449">Lipoprotein</keyword>
<evidence type="ECO:0000256" key="2">
    <source>
        <dbReference type="ARBA" id="ARBA00009696"/>
    </source>
</evidence>
<sequence length="206" mass="23037">MSNILTKLTVLIVSSWLLSGCGITPPSAWQPTQVTQVSQAKAWELKGKIAVKTPEQKFSTNLYWLHTPESEELRLTSMIGSTLMLLTSNNRSATLEVDGNTYQGANATELLQHLSGWQIPISQLPQWIVGLPGNATIIKTDAQGLPQKLQDARQLPPWQIDYKSWQTLQSNQLPRLLTLERGELSLKIQLNEWQALTEKRPQGTAK</sequence>
<evidence type="ECO:0000256" key="13">
    <source>
        <dbReference type="HAMAP-Rule" id="MF_00233"/>
    </source>
</evidence>
<keyword evidence="5 13" id="KW-0813">Transport</keyword>
<proteinExistence type="inferred from homology"/>
<evidence type="ECO:0000256" key="11">
    <source>
        <dbReference type="ARBA" id="ARBA00023237"/>
    </source>
</evidence>
<organism evidence="14 15">
    <name type="scientific">Shewanella avicenniae</name>
    <dbReference type="NCBI Taxonomy" id="2814294"/>
    <lineage>
        <taxon>Bacteria</taxon>
        <taxon>Pseudomonadati</taxon>
        <taxon>Pseudomonadota</taxon>
        <taxon>Gammaproteobacteria</taxon>
        <taxon>Alteromonadales</taxon>
        <taxon>Shewanellaceae</taxon>
        <taxon>Shewanella</taxon>
    </lineage>
</organism>
<dbReference type="SUPFAM" id="SSF89392">
    <property type="entry name" value="Prokaryotic lipoproteins and lipoprotein localization factors"/>
    <property type="match status" value="1"/>
</dbReference>
<evidence type="ECO:0000256" key="12">
    <source>
        <dbReference type="ARBA" id="ARBA00023288"/>
    </source>
</evidence>